<dbReference type="InterPro" id="IPR033248">
    <property type="entry name" value="Transketolase_C"/>
</dbReference>
<evidence type="ECO:0000256" key="5">
    <source>
        <dbReference type="ARBA" id="ARBA00022723"/>
    </source>
</evidence>
<dbReference type="GO" id="GO:0019288">
    <property type="term" value="P:isopentenyl diphosphate biosynthetic process, methylerythritol 4-phosphate pathway"/>
    <property type="evidence" value="ECO:0007669"/>
    <property type="project" value="TreeGrafter"/>
</dbReference>
<evidence type="ECO:0000256" key="2">
    <source>
        <dbReference type="ARBA" id="ARBA00011081"/>
    </source>
</evidence>
<dbReference type="Gene3D" id="3.40.50.970">
    <property type="match status" value="2"/>
</dbReference>
<feature type="binding site" evidence="11">
    <location>
        <position position="365"/>
    </location>
    <ligand>
        <name>thiamine diphosphate</name>
        <dbReference type="ChEBI" id="CHEBI:58937"/>
    </ligand>
</feature>
<dbReference type="CDD" id="cd02007">
    <property type="entry name" value="TPP_DXS"/>
    <property type="match status" value="1"/>
</dbReference>
<evidence type="ECO:0000256" key="8">
    <source>
        <dbReference type="ARBA" id="ARBA00023052"/>
    </source>
</evidence>
<evidence type="ECO:0000256" key="1">
    <source>
        <dbReference type="ARBA" id="ARBA00004980"/>
    </source>
</evidence>
<evidence type="ECO:0000256" key="3">
    <source>
        <dbReference type="ARBA" id="ARBA00011738"/>
    </source>
</evidence>
<dbReference type="FunFam" id="3.40.50.970:FF:000005">
    <property type="entry name" value="1-deoxy-D-xylulose-5-phosphate synthase"/>
    <property type="match status" value="1"/>
</dbReference>
<dbReference type="SUPFAM" id="SSF52922">
    <property type="entry name" value="TK C-terminal domain-like"/>
    <property type="match status" value="1"/>
</dbReference>
<dbReference type="Pfam" id="PF02780">
    <property type="entry name" value="Transketolase_C"/>
    <property type="match status" value="1"/>
</dbReference>
<dbReference type="Proteomes" id="UP000244809">
    <property type="component" value="Chromosome 1"/>
</dbReference>
<dbReference type="HAMAP" id="MF_00315">
    <property type="entry name" value="DXP_synth"/>
    <property type="match status" value="1"/>
</dbReference>
<dbReference type="PROSITE" id="PS00802">
    <property type="entry name" value="TRANSKETOLASE_2"/>
    <property type="match status" value="1"/>
</dbReference>
<evidence type="ECO:0000256" key="10">
    <source>
        <dbReference type="ARBA" id="ARBA00055605"/>
    </source>
</evidence>
<dbReference type="NCBIfam" id="TIGR00204">
    <property type="entry name" value="dxs"/>
    <property type="match status" value="1"/>
</dbReference>
<dbReference type="InterPro" id="IPR005475">
    <property type="entry name" value="Transketolase-like_Pyr-bd"/>
</dbReference>
<dbReference type="InterPro" id="IPR009014">
    <property type="entry name" value="Transketo_C/PFOR_II"/>
</dbReference>
<dbReference type="RefSeq" id="WP_006479012.1">
    <property type="nucleotide sequence ID" value="NZ_CP021067.1"/>
</dbReference>
<feature type="domain" description="Transketolase-like pyrimidine-binding" evidence="12">
    <location>
        <begin position="314"/>
        <end position="478"/>
    </location>
</feature>
<feature type="binding site" evidence="11">
    <location>
        <begin position="114"/>
        <end position="116"/>
    </location>
    <ligand>
        <name>thiamine diphosphate</name>
        <dbReference type="ChEBI" id="CHEBI:58937"/>
    </ligand>
</feature>
<dbReference type="GO" id="GO:0030976">
    <property type="term" value="F:thiamine pyrophosphate binding"/>
    <property type="evidence" value="ECO:0007669"/>
    <property type="project" value="UniProtKB-UniRule"/>
</dbReference>
<feature type="binding site" evidence="11">
    <location>
        <position position="283"/>
    </location>
    <ligand>
        <name>thiamine diphosphate</name>
        <dbReference type="ChEBI" id="CHEBI:58937"/>
    </ligand>
</feature>
<keyword evidence="5 11" id="KW-0479">Metal-binding</keyword>
<feature type="binding site" evidence="11">
    <location>
        <position position="145"/>
    </location>
    <ligand>
        <name>Mg(2+)</name>
        <dbReference type="ChEBI" id="CHEBI:18420"/>
    </ligand>
</feature>
<dbReference type="Pfam" id="PF02779">
    <property type="entry name" value="Transket_pyr"/>
    <property type="match status" value="1"/>
</dbReference>
<dbReference type="GO" id="GO:0016114">
    <property type="term" value="P:terpenoid biosynthetic process"/>
    <property type="evidence" value="ECO:0007669"/>
    <property type="project" value="UniProtKB-UniRule"/>
</dbReference>
<dbReference type="GO" id="GO:0005829">
    <property type="term" value="C:cytosol"/>
    <property type="evidence" value="ECO:0007669"/>
    <property type="project" value="TreeGrafter"/>
</dbReference>
<dbReference type="AlphaFoldDB" id="A0AAD0IWT6"/>
<comment type="catalytic activity">
    <reaction evidence="11">
        <text>D-glyceraldehyde 3-phosphate + pyruvate + H(+) = 1-deoxy-D-xylulose 5-phosphate + CO2</text>
        <dbReference type="Rhea" id="RHEA:12605"/>
        <dbReference type="ChEBI" id="CHEBI:15361"/>
        <dbReference type="ChEBI" id="CHEBI:15378"/>
        <dbReference type="ChEBI" id="CHEBI:16526"/>
        <dbReference type="ChEBI" id="CHEBI:57792"/>
        <dbReference type="ChEBI" id="CHEBI:59776"/>
        <dbReference type="EC" id="2.2.1.7"/>
    </reaction>
</comment>
<comment type="subunit">
    <text evidence="3 11">Homodimer.</text>
</comment>
<feature type="binding site" evidence="11">
    <location>
        <position position="175"/>
    </location>
    <ligand>
        <name>Mg(2+)</name>
        <dbReference type="ChEBI" id="CHEBI:18420"/>
    </ligand>
</feature>
<evidence type="ECO:0000259" key="12">
    <source>
        <dbReference type="SMART" id="SM00861"/>
    </source>
</evidence>
<evidence type="ECO:0000256" key="4">
    <source>
        <dbReference type="ARBA" id="ARBA00022679"/>
    </source>
</evidence>
<evidence type="ECO:0000313" key="13">
    <source>
        <dbReference type="EMBL" id="AWG28110.1"/>
    </source>
</evidence>
<dbReference type="SMART" id="SM00861">
    <property type="entry name" value="Transket_pyr"/>
    <property type="match status" value="1"/>
</dbReference>
<proteinExistence type="inferred from homology"/>
<comment type="function">
    <text evidence="10 11">Catalyzes the acyloin condensation reaction between C atoms 2 and 3 of pyruvate and glyceraldehyde 3-phosphate to yield 1-deoxy-D-xylulose-5-phosphate (DXP).</text>
</comment>
<dbReference type="InterPro" id="IPR020826">
    <property type="entry name" value="Transketolase_BS"/>
</dbReference>
<dbReference type="InterPro" id="IPR005477">
    <property type="entry name" value="Dxylulose-5-P_synthase"/>
</dbReference>
<sequence>MNALSAIYTPTDLRKLARTQLPDLATQLRDFVLHGVAATGGHLASNLGSVELAIALHYVFDTPRDRIVWDVGHQSYPHKILTGRREAMKTLRQGGGISGFPRRSESPYDAFGTAHSSTSISAVLGMAHAARINGEARHCVAVIGDGALSAGIAFEAMNNLAGCNDLRLLVVLNDNDMSISPTVGALRDCFAKLTANRFLNRRKADAKSVLQAMPAPLAGAAHRLKAQVKGVLLPATLFEEFGFNYVGPIDGHDLDALIPALETMRTLKGPQLLHVITRKGRGYALAEKDPVLYHGPGKFDPDVGIVPPSPPGKPTYTQVFGNWLCDEAERDRRVVAITPAMREGSGLVDFERRFPDRYFDVGIAEQHAITFAGGLAADGLKPVVAIYSTFLQRGYDQLIHDIAIQRLPVTFAIDRAGIVGADGATHMGAFDIAFLRCIPDLVLMAPADENECRQMLHTALDHDGPAAVRYPRGCGRGVPPVREMQPIPIGKGAVIRTSSQPPGARIAILAFGSMVDATLKAGKQLDATVANMRFIRPLDIDLVRTLADQHDVLVTVEEGCVAGGAGSACLEVLAAHRVPIPVLQLGLPDQFIEHGDPAMLLAACGLDVDGLVRSIDRFFNDVAASCRSPRTMTRMSLVS</sequence>
<dbReference type="Pfam" id="PF13292">
    <property type="entry name" value="DXP_synthase_N"/>
    <property type="match status" value="1"/>
</dbReference>
<dbReference type="PROSITE" id="PS00801">
    <property type="entry name" value="TRANSKETOLASE_1"/>
    <property type="match status" value="1"/>
</dbReference>
<feature type="binding site" evidence="11">
    <location>
        <begin position="146"/>
        <end position="147"/>
    </location>
    <ligand>
        <name>thiamine diphosphate</name>
        <dbReference type="ChEBI" id="CHEBI:58937"/>
    </ligand>
</feature>
<keyword evidence="6 11" id="KW-0460">Magnesium</keyword>
<dbReference type="CDD" id="cd07033">
    <property type="entry name" value="TPP_PYR_DXS_TK_like"/>
    <property type="match status" value="1"/>
</dbReference>
<feature type="binding site" evidence="11">
    <location>
        <position position="175"/>
    </location>
    <ligand>
        <name>thiamine diphosphate</name>
        <dbReference type="ChEBI" id="CHEBI:58937"/>
    </ligand>
</feature>
<dbReference type="GO" id="GO:0009228">
    <property type="term" value="P:thiamine biosynthetic process"/>
    <property type="evidence" value="ECO:0007669"/>
    <property type="project" value="UniProtKB-UniRule"/>
</dbReference>
<dbReference type="Gene3D" id="3.40.50.920">
    <property type="match status" value="1"/>
</dbReference>
<protein>
    <recommendedName>
        <fullName evidence="11">1-deoxy-D-xylulose-5-phosphate synthase</fullName>
        <ecNumber evidence="11">2.2.1.7</ecNumber>
    </recommendedName>
    <alternativeName>
        <fullName evidence="11">1-deoxyxylulose-5-phosphate synthase</fullName>
        <shortName evidence="11">DXP synthase</shortName>
        <shortName evidence="11">DXPS</shortName>
    </alternativeName>
</protein>
<dbReference type="EC" id="2.2.1.7" evidence="11"/>
<evidence type="ECO:0000256" key="7">
    <source>
        <dbReference type="ARBA" id="ARBA00022977"/>
    </source>
</evidence>
<dbReference type="EMBL" id="CP021067">
    <property type="protein sequence ID" value="AWG28110.1"/>
    <property type="molecule type" value="Genomic_DNA"/>
</dbReference>
<dbReference type="InterPro" id="IPR029061">
    <property type="entry name" value="THDP-binding"/>
</dbReference>
<dbReference type="GO" id="GO:0008661">
    <property type="term" value="F:1-deoxy-D-xylulose-5-phosphate synthase activity"/>
    <property type="evidence" value="ECO:0007669"/>
    <property type="project" value="UniProtKB-UniRule"/>
</dbReference>
<comment type="pathway">
    <text evidence="1 11">Metabolic intermediate biosynthesis; 1-deoxy-D-xylulose 5-phosphate biosynthesis; 1-deoxy-D-xylulose 5-phosphate from D-glyceraldehyde 3-phosphate and pyruvate: step 1/1.</text>
</comment>
<gene>
    <name evidence="11" type="primary">dxs</name>
    <name evidence="13" type="ORF">B9Z07_04030</name>
</gene>
<evidence type="ECO:0000256" key="9">
    <source>
        <dbReference type="ARBA" id="ARBA00023229"/>
    </source>
</evidence>
<dbReference type="PANTHER" id="PTHR43322">
    <property type="entry name" value="1-D-DEOXYXYLULOSE 5-PHOSPHATE SYNTHASE-RELATED"/>
    <property type="match status" value="1"/>
</dbReference>
<dbReference type="InterPro" id="IPR049557">
    <property type="entry name" value="Transketolase_CS"/>
</dbReference>
<keyword evidence="4 11" id="KW-0808">Transferase</keyword>
<comment type="cofactor">
    <cofactor evidence="11">
        <name>Mg(2+)</name>
        <dbReference type="ChEBI" id="CHEBI:18420"/>
    </cofactor>
    <text evidence="11">Binds 1 Mg(2+) ion per subunit.</text>
</comment>
<accession>A0AAD0IWT6</accession>
<feature type="binding site" evidence="11">
    <location>
        <position position="73"/>
    </location>
    <ligand>
        <name>thiamine diphosphate</name>
        <dbReference type="ChEBI" id="CHEBI:58937"/>
    </ligand>
</feature>
<organism evidence="13 14">
    <name type="scientific">Burkholderia cenocepacia</name>
    <dbReference type="NCBI Taxonomy" id="95486"/>
    <lineage>
        <taxon>Bacteria</taxon>
        <taxon>Pseudomonadati</taxon>
        <taxon>Pseudomonadota</taxon>
        <taxon>Betaproteobacteria</taxon>
        <taxon>Burkholderiales</taxon>
        <taxon>Burkholderiaceae</taxon>
        <taxon>Burkholderia</taxon>
        <taxon>Burkholderia cepacia complex</taxon>
    </lineage>
</organism>
<keyword evidence="9 11" id="KW-0414">Isoprene biosynthesis</keyword>
<evidence type="ECO:0000256" key="11">
    <source>
        <dbReference type="HAMAP-Rule" id="MF_00315"/>
    </source>
</evidence>
<keyword evidence="8 11" id="KW-0786">Thiamine pyrophosphate</keyword>
<dbReference type="GO" id="GO:0000287">
    <property type="term" value="F:magnesium ion binding"/>
    <property type="evidence" value="ECO:0007669"/>
    <property type="project" value="UniProtKB-UniRule"/>
</dbReference>
<dbReference type="SUPFAM" id="SSF52518">
    <property type="entry name" value="Thiamin diphosphate-binding fold (THDP-binding)"/>
    <property type="match status" value="2"/>
</dbReference>
<keyword evidence="7 11" id="KW-0784">Thiamine biosynthesis</keyword>
<comment type="similarity">
    <text evidence="2 11">Belongs to the transketolase family. DXPS subfamily.</text>
</comment>
<reference evidence="13 14" key="1">
    <citation type="submission" date="2017-04" db="EMBL/GenBank/DDBJ databases">
        <title>Complete genome sequence of Burkholderia cenocepacia PC184 Midwest clone.</title>
        <authorList>
            <person name="Mulks M.H."/>
            <person name="Cooper V.S."/>
        </authorList>
    </citation>
    <scope>NUCLEOTIDE SEQUENCE [LARGE SCALE GENOMIC DNA]</scope>
    <source>
        <strain evidence="13 14">PC184 Mulks</strain>
    </source>
</reference>
<dbReference type="NCBIfam" id="NF003933">
    <property type="entry name" value="PRK05444.2-2"/>
    <property type="match status" value="1"/>
</dbReference>
<dbReference type="PANTHER" id="PTHR43322:SF5">
    <property type="entry name" value="1-DEOXY-D-XYLULOSE-5-PHOSPHATE SYNTHASE, CHLOROPLASTIC"/>
    <property type="match status" value="1"/>
</dbReference>
<evidence type="ECO:0000313" key="14">
    <source>
        <dbReference type="Proteomes" id="UP000244809"/>
    </source>
</evidence>
<evidence type="ECO:0000256" key="6">
    <source>
        <dbReference type="ARBA" id="ARBA00022842"/>
    </source>
</evidence>
<name>A0AAD0IWT6_9BURK</name>
<comment type="cofactor">
    <cofactor evidence="11">
        <name>thiamine diphosphate</name>
        <dbReference type="ChEBI" id="CHEBI:58937"/>
    </cofactor>
    <text evidence="11">Binds 1 thiamine pyrophosphate per subunit.</text>
</comment>
<dbReference type="FunFam" id="3.40.50.920:FF:000002">
    <property type="entry name" value="1-deoxy-D-xylulose-5-phosphate synthase"/>
    <property type="match status" value="1"/>
</dbReference>